<sequence length="374" mass="41165">MAADTLTHSPSPHRFQQHVGFDNIASNEPPTKENPISLTLNFRHDGYQKTRSSRTFMVGVDDNSYSDHALQWLLDELVDDGDEIVCVRVIETQVRPTDKSYQDAAKQLMQHIQSKNIKDLAISLVVEYAVGKLHNTFQSFIAIHEPSMLIVGTKGRSLDSVQGFFSSYNSFSKYCLQYSPVPVVVVRPNEKREKKKAKRAQDPSRHSYLSILAGQKHEADSDNNSIYELEPSIAPDEEAHRVAVAVGLPAAFDPTIKPLDVNAILARSGGRRAPTPTPEPASMLDPTARTSGPLEAVTKETGDPSPDPSPDSEGEDSEYEEVFDVTSGEEALKKERLHKMESNEGAALKVMQSRKMSTESIDDDDEGGAKTGNG</sequence>
<evidence type="ECO:0000259" key="2">
    <source>
        <dbReference type="Pfam" id="PF00582"/>
    </source>
</evidence>
<organism evidence="3 4">
    <name type="scientific">Apiospora marii</name>
    <dbReference type="NCBI Taxonomy" id="335849"/>
    <lineage>
        <taxon>Eukaryota</taxon>
        <taxon>Fungi</taxon>
        <taxon>Dikarya</taxon>
        <taxon>Ascomycota</taxon>
        <taxon>Pezizomycotina</taxon>
        <taxon>Sordariomycetes</taxon>
        <taxon>Xylariomycetidae</taxon>
        <taxon>Amphisphaeriales</taxon>
        <taxon>Apiosporaceae</taxon>
        <taxon>Apiospora</taxon>
    </lineage>
</organism>
<dbReference type="CDD" id="cd23659">
    <property type="entry name" value="USP_At3g01520-like"/>
    <property type="match status" value="1"/>
</dbReference>
<dbReference type="EMBL" id="JAQQWI010000012">
    <property type="protein sequence ID" value="KAK8015513.1"/>
    <property type="molecule type" value="Genomic_DNA"/>
</dbReference>
<dbReference type="Gene3D" id="3.40.50.620">
    <property type="entry name" value="HUPs"/>
    <property type="match status" value="1"/>
</dbReference>
<gene>
    <name evidence="3" type="ORF">PG991_008401</name>
</gene>
<feature type="region of interest" description="Disordered" evidence="1">
    <location>
        <begin position="267"/>
        <end position="374"/>
    </location>
</feature>
<dbReference type="Proteomes" id="UP001396898">
    <property type="component" value="Unassembled WGS sequence"/>
</dbReference>
<feature type="compositionally biased region" description="Acidic residues" evidence="1">
    <location>
        <begin position="310"/>
        <end position="323"/>
    </location>
</feature>
<dbReference type="PANTHER" id="PTHR47815">
    <property type="entry name" value="UNIVERSAL STRESS PROTEIN A FAMILY PROTEIN C25B2.10"/>
    <property type="match status" value="1"/>
</dbReference>
<feature type="compositionally biased region" description="Basic and acidic residues" evidence="1">
    <location>
        <begin position="330"/>
        <end position="342"/>
    </location>
</feature>
<dbReference type="InterPro" id="IPR006016">
    <property type="entry name" value="UspA"/>
</dbReference>
<dbReference type="InterPro" id="IPR014729">
    <property type="entry name" value="Rossmann-like_a/b/a_fold"/>
</dbReference>
<dbReference type="PANTHER" id="PTHR47815:SF1">
    <property type="entry name" value="UNIVERSAL STRESS PROTEIN A FAMILY PROTEIN C25B2.10"/>
    <property type="match status" value="1"/>
</dbReference>
<keyword evidence="4" id="KW-1185">Reference proteome</keyword>
<comment type="caution">
    <text evidence="3">The sequence shown here is derived from an EMBL/GenBank/DDBJ whole genome shotgun (WGS) entry which is preliminary data.</text>
</comment>
<name>A0ABR1RMR9_9PEZI</name>
<evidence type="ECO:0000313" key="4">
    <source>
        <dbReference type="Proteomes" id="UP001396898"/>
    </source>
</evidence>
<dbReference type="SUPFAM" id="SSF52402">
    <property type="entry name" value="Adenine nucleotide alpha hydrolases-like"/>
    <property type="match status" value="1"/>
</dbReference>
<evidence type="ECO:0000313" key="3">
    <source>
        <dbReference type="EMBL" id="KAK8015513.1"/>
    </source>
</evidence>
<reference evidence="3 4" key="1">
    <citation type="submission" date="2023-01" db="EMBL/GenBank/DDBJ databases">
        <title>Analysis of 21 Apiospora genomes using comparative genomics revels a genus with tremendous synthesis potential of carbohydrate active enzymes and secondary metabolites.</title>
        <authorList>
            <person name="Sorensen T."/>
        </authorList>
    </citation>
    <scope>NUCLEOTIDE SEQUENCE [LARGE SCALE GENOMIC DNA]</scope>
    <source>
        <strain evidence="3 4">CBS 20057</strain>
    </source>
</reference>
<dbReference type="Pfam" id="PF00582">
    <property type="entry name" value="Usp"/>
    <property type="match status" value="1"/>
</dbReference>
<evidence type="ECO:0000256" key="1">
    <source>
        <dbReference type="SAM" id="MobiDB-lite"/>
    </source>
</evidence>
<proteinExistence type="predicted"/>
<accession>A0ABR1RMR9</accession>
<protein>
    <submittedName>
        <fullName evidence="3">Universal stress protein</fullName>
    </submittedName>
</protein>
<feature type="domain" description="UspA" evidence="2">
    <location>
        <begin position="54"/>
        <end position="187"/>
    </location>
</feature>